<dbReference type="RefSeq" id="WP_256791199.1">
    <property type="nucleotide sequence ID" value="NZ_JANIID010000027.1"/>
</dbReference>
<keyword evidence="2" id="KW-1185">Reference proteome</keyword>
<dbReference type="AlphaFoldDB" id="A0A9X2LLD3"/>
<accession>A0A9X2LLD3</accession>
<dbReference type="EMBL" id="JANIID010000027">
    <property type="protein sequence ID" value="MCQ8773066.1"/>
    <property type="molecule type" value="Genomic_DNA"/>
</dbReference>
<name>A0A9X2LLD3_9ACTN</name>
<organism evidence="1 2">
    <name type="scientific">Streptomyces telluris</name>
    <dbReference type="NCBI Taxonomy" id="2720021"/>
    <lineage>
        <taxon>Bacteria</taxon>
        <taxon>Bacillati</taxon>
        <taxon>Actinomycetota</taxon>
        <taxon>Actinomycetes</taxon>
        <taxon>Kitasatosporales</taxon>
        <taxon>Streptomycetaceae</taxon>
        <taxon>Streptomyces</taxon>
    </lineage>
</organism>
<reference evidence="1" key="1">
    <citation type="submission" date="2022-06" db="EMBL/GenBank/DDBJ databases">
        <title>WGS of actinobacteria.</title>
        <authorList>
            <person name="Thawai C."/>
        </authorList>
    </citation>
    <scope>NUCLEOTIDE SEQUENCE</scope>
    <source>
        <strain evidence="1">AA8</strain>
    </source>
</reference>
<proteinExistence type="predicted"/>
<protein>
    <submittedName>
        <fullName evidence="1">Uncharacterized protein</fullName>
    </submittedName>
</protein>
<sequence length="209" mass="23672">MLESGDTERHTEAAKTDWIRTDEWCTRPSHVFSTPVALSVKDQGDSVTRSLHFSWELSGSGWATCRIWDGSTKHQDIVSYCTNALADLLKGVTGLYGPHSIQRFSFDLEPAEARWILRRRNSDVHITICRFPDMSTSFDAPDGKGTLMWTSTRPRTSLAHAVLVAAEKVRRTHGEDGYLQKWRLHAFPTTELETLRHLHLAADNCALQH</sequence>
<gene>
    <name evidence="1" type="ORF">NQU55_25350</name>
</gene>
<evidence type="ECO:0000313" key="1">
    <source>
        <dbReference type="EMBL" id="MCQ8773066.1"/>
    </source>
</evidence>
<dbReference type="Proteomes" id="UP001142374">
    <property type="component" value="Unassembled WGS sequence"/>
</dbReference>
<comment type="caution">
    <text evidence="1">The sequence shown here is derived from an EMBL/GenBank/DDBJ whole genome shotgun (WGS) entry which is preliminary data.</text>
</comment>
<evidence type="ECO:0000313" key="2">
    <source>
        <dbReference type="Proteomes" id="UP001142374"/>
    </source>
</evidence>